<keyword evidence="4" id="KW-1185">Reference proteome</keyword>
<feature type="transmembrane region" description="Helical" evidence="1">
    <location>
        <begin position="135"/>
        <end position="152"/>
    </location>
</feature>
<feature type="transmembrane region" description="Helical" evidence="1">
    <location>
        <begin position="99"/>
        <end position="129"/>
    </location>
</feature>
<keyword evidence="1" id="KW-1133">Transmembrane helix</keyword>
<accession>A0A917C200</accession>
<feature type="domain" description="DUF1468" evidence="2">
    <location>
        <begin position="27"/>
        <end position="161"/>
    </location>
</feature>
<dbReference type="Pfam" id="PF07331">
    <property type="entry name" value="TctB"/>
    <property type="match status" value="1"/>
</dbReference>
<feature type="transmembrane region" description="Helical" evidence="1">
    <location>
        <begin position="60"/>
        <end position="79"/>
    </location>
</feature>
<keyword evidence="1" id="KW-0472">Membrane</keyword>
<dbReference type="InterPro" id="IPR009936">
    <property type="entry name" value="DUF1468"/>
</dbReference>
<feature type="transmembrane region" description="Helical" evidence="1">
    <location>
        <begin position="22"/>
        <end position="40"/>
    </location>
</feature>
<evidence type="ECO:0000313" key="4">
    <source>
        <dbReference type="Proteomes" id="UP000606044"/>
    </source>
</evidence>
<organism evidence="3 4">
    <name type="scientific">Azorhizobium oxalatiphilum</name>
    <dbReference type="NCBI Taxonomy" id="980631"/>
    <lineage>
        <taxon>Bacteria</taxon>
        <taxon>Pseudomonadati</taxon>
        <taxon>Pseudomonadota</taxon>
        <taxon>Alphaproteobacteria</taxon>
        <taxon>Hyphomicrobiales</taxon>
        <taxon>Xanthobacteraceae</taxon>
        <taxon>Azorhizobium</taxon>
    </lineage>
</organism>
<reference evidence="3" key="2">
    <citation type="submission" date="2020-09" db="EMBL/GenBank/DDBJ databases">
        <authorList>
            <person name="Sun Q."/>
            <person name="Sedlacek I."/>
        </authorList>
    </citation>
    <scope>NUCLEOTIDE SEQUENCE</scope>
    <source>
        <strain evidence="3">CCM 7897</strain>
    </source>
</reference>
<reference evidence="3" key="1">
    <citation type="journal article" date="2014" name="Int. J. Syst. Evol. Microbiol.">
        <title>Complete genome sequence of Corynebacterium casei LMG S-19264T (=DSM 44701T), isolated from a smear-ripened cheese.</title>
        <authorList>
            <consortium name="US DOE Joint Genome Institute (JGI-PGF)"/>
            <person name="Walter F."/>
            <person name="Albersmeier A."/>
            <person name="Kalinowski J."/>
            <person name="Ruckert C."/>
        </authorList>
    </citation>
    <scope>NUCLEOTIDE SEQUENCE</scope>
    <source>
        <strain evidence="3">CCM 7897</strain>
    </source>
</reference>
<keyword evidence="1" id="KW-0812">Transmembrane</keyword>
<evidence type="ECO:0000256" key="1">
    <source>
        <dbReference type="SAM" id="Phobius"/>
    </source>
</evidence>
<dbReference type="AlphaFoldDB" id="A0A917C200"/>
<name>A0A917C200_9HYPH</name>
<dbReference type="EMBL" id="BMCT01000004">
    <property type="protein sequence ID" value="GGF68096.1"/>
    <property type="molecule type" value="Genomic_DNA"/>
</dbReference>
<gene>
    <name evidence="3" type="ORF">GCM10007301_29740</name>
</gene>
<evidence type="ECO:0000313" key="3">
    <source>
        <dbReference type="EMBL" id="GGF68096.1"/>
    </source>
</evidence>
<dbReference type="Proteomes" id="UP000606044">
    <property type="component" value="Unassembled WGS sequence"/>
</dbReference>
<dbReference type="RefSeq" id="WP_188579916.1">
    <property type="nucleotide sequence ID" value="NZ_BMCT01000004.1"/>
</dbReference>
<proteinExistence type="predicted"/>
<evidence type="ECO:0000259" key="2">
    <source>
        <dbReference type="Pfam" id="PF07331"/>
    </source>
</evidence>
<sequence>MTIQNEAGADVAAPEGGLSRRAVELTVAALLMALALMVLWDSYDRGAGWTGAGPENGFFPARIGWIFLAGAGVVLVNAVRQPPGVFVSWQQLGQVMRVLVPLVIFVALIKPLGIYVSSALFIIGFMLIAGSRNKVAILLAAALVPLVAFWIFELQFRVPLPKGPLEAFLGY</sequence>
<protein>
    <recommendedName>
        <fullName evidence="2">DUF1468 domain-containing protein</fullName>
    </recommendedName>
</protein>
<comment type="caution">
    <text evidence="3">The sequence shown here is derived from an EMBL/GenBank/DDBJ whole genome shotgun (WGS) entry which is preliminary data.</text>
</comment>